<protein>
    <recommendedName>
        <fullName evidence="3">Nucleoside-diphosphate-sugar epimerase</fullName>
    </recommendedName>
</protein>
<reference evidence="1 2" key="1">
    <citation type="submission" date="2018-06" db="EMBL/GenBank/DDBJ databases">
        <title>Genomic Encyclopedia of Archaeal and Bacterial Type Strains, Phase II (KMG-II): from individual species to whole genera.</title>
        <authorList>
            <person name="Goeker M."/>
        </authorList>
    </citation>
    <scope>NUCLEOTIDE SEQUENCE [LARGE SCALE GENOMIC DNA]</scope>
    <source>
        <strain evidence="1 2">DSM 24525</strain>
    </source>
</reference>
<comment type="caution">
    <text evidence="1">The sequence shown here is derived from an EMBL/GenBank/DDBJ whole genome shotgun (WGS) entry which is preliminary data.</text>
</comment>
<evidence type="ECO:0000313" key="2">
    <source>
        <dbReference type="Proteomes" id="UP000249688"/>
    </source>
</evidence>
<proteinExistence type="predicted"/>
<dbReference type="Proteomes" id="UP000249688">
    <property type="component" value="Unassembled WGS sequence"/>
</dbReference>
<gene>
    <name evidence="1" type="ORF">C8P66_14113</name>
</gene>
<evidence type="ECO:0008006" key="3">
    <source>
        <dbReference type="Google" id="ProtNLM"/>
    </source>
</evidence>
<dbReference type="SUPFAM" id="SSF51735">
    <property type="entry name" value="NAD(P)-binding Rossmann-fold domains"/>
    <property type="match status" value="1"/>
</dbReference>
<name>A0A2W7JS34_9PROT</name>
<dbReference type="OrthoDB" id="9812470at2"/>
<keyword evidence="2" id="KW-1185">Reference proteome</keyword>
<accession>A0A2W7JS34</accession>
<dbReference type="InterPro" id="IPR036291">
    <property type="entry name" value="NAD(P)-bd_dom_sf"/>
</dbReference>
<dbReference type="AlphaFoldDB" id="A0A2W7JS34"/>
<dbReference type="EMBL" id="QKYU01000041">
    <property type="protein sequence ID" value="PZW37736.1"/>
    <property type="molecule type" value="Genomic_DNA"/>
</dbReference>
<evidence type="ECO:0000313" key="1">
    <source>
        <dbReference type="EMBL" id="PZW37736.1"/>
    </source>
</evidence>
<dbReference type="RefSeq" id="WP_111400472.1">
    <property type="nucleotide sequence ID" value="NZ_QKYU01000041.1"/>
</dbReference>
<sequence>MSAGDALIGCTGFVGSILAAQGGFEGLYNSRNIGDIRGRSFRRVICAGVSAKKWLANKEPEADRAGIAALMEPLRTVRAESFVLISTVDVFASSEGVDEATVPNRAGLHPYGLHRLELEDFILGQFPRVHILRLPALFGPGLRKNILFDLLNDNMVDAVNPDAAFQWYPVQRLHGDIAAAEAAGLQLSHLATEPLPTREILDAFFSDKVVGGKGAAPVYDLRTRHAEIFGGKGPYLMDRAQVLAEIGRFVAAERRR</sequence>
<dbReference type="Gene3D" id="3.40.50.720">
    <property type="entry name" value="NAD(P)-binding Rossmann-like Domain"/>
    <property type="match status" value="1"/>
</dbReference>
<organism evidence="1 2">
    <name type="scientific">Humitalea rosea</name>
    <dbReference type="NCBI Taxonomy" id="990373"/>
    <lineage>
        <taxon>Bacteria</taxon>
        <taxon>Pseudomonadati</taxon>
        <taxon>Pseudomonadota</taxon>
        <taxon>Alphaproteobacteria</taxon>
        <taxon>Acetobacterales</taxon>
        <taxon>Roseomonadaceae</taxon>
        <taxon>Humitalea</taxon>
    </lineage>
</organism>